<feature type="domain" description="Beta-lactamase-related" evidence="2">
    <location>
        <begin position="83"/>
        <end position="344"/>
    </location>
</feature>
<reference evidence="3 4" key="1">
    <citation type="submission" date="2015-03" db="EMBL/GenBank/DDBJ databases">
        <title>Complete genome sequence of Muricauda lutaonensis CC-HSB-11T, isolated from a coastal hot spring.</title>
        <authorList>
            <person name="Kim K.M."/>
        </authorList>
    </citation>
    <scope>NUCLEOTIDE SEQUENCE [LARGE SCALE GENOMIC DNA]</scope>
    <source>
        <strain evidence="3 4">CC-HSB-11</strain>
    </source>
</reference>
<dbReference type="PANTHER" id="PTHR43283">
    <property type="entry name" value="BETA-LACTAMASE-RELATED"/>
    <property type="match status" value="1"/>
</dbReference>
<dbReference type="STRING" id="516051.VC82_2313"/>
<name>A0A0D5YU93_9FLAO</name>
<feature type="signal peptide" evidence="1">
    <location>
        <begin position="1"/>
        <end position="25"/>
    </location>
</feature>
<evidence type="ECO:0000313" key="3">
    <source>
        <dbReference type="EMBL" id="AKA35902.1"/>
    </source>
</evidence>
<evidence type="ECO:0000313" key="4">
    <source>
        <dbReference type="Proteomes" id="UP000032726"/>
    </source>
</evidence>
<dbReference type="InterPro" id="IPR012338">
    <property type="entry name" value="Beta-lactam/transpept-like"/>
</dbReference>
<dbReference type="Gene3D" id="3.40.710.10">
    <property type="entry name" value="DD-peptidase/beta-lactamase superfamily"/>
    <property type="match status" value="1"/>
</dbReference>
<dbReference type="PANTHER" id="PTHR43283:SF7">
    <property type="entry name" value="BETA-LACTAMASE-RELATED DOMAIN-CONTAINING PROTEIN"/>
    <property type="match status" value="1"/>
</dbReference>
<dbReference type="SUPFAM" id="SSF56601">
    <property type="entry name" value="beta-lactamase/transpeptidase-like"/>
    <property type="match status" value="1"/>
</dbReference>
<proteinExistence type="predicted"/>
<keyword evidence="1" id="KW-0732">Signal</keyword>
<protein>
    <submittedName>
        <fullName evidence="3">Beta-lactamase</fullName>
    </submittedName>
</protein>
<keyword evidence="4" id="KW-1185">Reference proteome</keyword>
<dbReference type="KEGG" id="mlt:VC82_2313"/>
<dbReference type="HOGENOM" id="CLU_045378_0_0_10"/>
<evidence type="ECO:0000256" key="1">
    <source>
        <dbReference type="SAM" id="SignalP"/>
    </source>
</evidence>
<dbReference type="AlphaFoldDB" id="A0A0D5YU93"/>
<dbReference type="PATRIC" id="fig|516051.4.peg.2380"/>
<dbReference type="InterPro" id="IPR001466">
    <property type="entry name" value="Beta-lactam-related"/>
</dbReference>
<feature type="chain" id="PRO_5002300356" evidence="1">
    <location>
        <begin position="26"/>
        <end position="370"/>
    </location>
</feature>
<evidence type="ECO:0000259" key="2">
    <source>
        <dbReference type="Pfam" id="PF00144"/>
    </source>
</evidence>
<dbReference type="EMBL" id="CP011071">
    <property type="protein sequence ID" value="AKA35902.1"/>
    <property type="molecule type" value="Genomic_DNA"/>
</dbReference>
<accession>A0A0D5YU93</accession>
<dbReference type="Pfam" id="PF00144">
    <property type="entry name" value="Beta-lactamase"/>
    <property type="match status" value="1"/>
</dbReference>
<sequence length="370" mass="41497">MVIQKINTMKTPLFSLMLLIFLGWGCSSDTEPIGNDDDPDIANLYFPPDDSADWETISPDDLGWDTEAQQALYNLLEEKNTKAFIILKDGKLVVEWYFGDHTQNTSWYWASAGKTLTAFTVGIAQDEGLLDINDKTSDYLESGWTSLEPEKENLITVWHQLTMTSGMNPLAFDCVAPNCLNYVADAGSRWAYHNGPYTLLQRVVANAAQEEWATYFNTHLRNKIGMDGFWLSTNGSNNVYFSTARSMARFGLLNLANGKWKEETILGDSDFLKDMKNTSQNHNKSYGYLWWLNGKQSHMGPGSQIVFDGFLIPNAPTDTFAGLGKDDQKLYIVPSKGLVVVRMGEDAGEDQLGPSSFDNALWEKLSAYFN</sequence>
<organism evidence="3 4">
    <name type="scientific">Flagellimonas lutaonensis</name>
    <dbReference type="NCBI Taxonomy" id="516051"/>
    <lineage>
        <taxon>Bacteria</taxon>
        <taxon>Pseudomonadati</taxon>
        <taxon>Bacteroidota</taxon>
        <taxon>Flavobacteriia</taxon>
        <taxon>Flavobacteriales</taxon>
        <taxon>Flavobacteriaceae</taxon>
        <taxon>Flagellimonas</taxon>
    </lineage>
</organism>
<dbReference type="InterPro" id="IPR050789">
    <property type="entry name" value="Diverse_Enzym_Activities"/>
</dbReference>
<gene>
    <name evidence="3" type="ORF">VC82_2313</name>
</gene>
<dbReference type="Proteomes" id="UP000032726">
    <property type="component" value="Chromosome"/>
</dbReference>